<evidence type="ECO:0000256" key="1">
    <source>
        <dbReference type="ARBA" id="ARBA00010139"/>
    </source>
</evidence>
<keyword evidence="5" id="KW-0812">Transmembrane</keyword>
<dbReference type="OrthoDB" id="74360at2759"/>
<dbReference type="GO" id="GO:0004499">
    <property type="term" value="F:N,N-dimethylaniline monooxygenase activity"/>
    <property type="evidence" value="ECO:0007669"/>
    <property type="project" value="InterPro"/>
</dbReference>
<dbReference type="Proteomes" id="UP000242180">
    <property type="component" value="Unassembled WGS sequence"/>
</dbReference>
<evidence type="ECO:0000313" key="6">
    <source>
        <dbReference type="EMBL" id="ORY95427.1"/>
    </source>
</evidence>
<dbReference type="InterPro" id="IPR051209">
    <property type="entry name" value="FAD-bind_Monooxygenase_sf"/>
</dbReference>
<keyword evidence="5" id="KW-1133">Transmembrane helix</keyword>
<organism evidence="6 7">
    <name type="scientific">Syncephalastrum racemosum</name>
    <name type="common">Filamentous fungus</name>
    <dbReference type="NCBI Taxonomy" id="13706"/>
    <lineage>
        <taxon>Eukaryota</taxon>
        <taxon>Fungi</taxon>
        <taxon>Fungi incertae sedis</taxon>
        <taxon>Mucoromycota</taxon>
        <taxon>Mucoromycotina</taxon>
        <taxon>Mucoromycetes</taxon>
        <taxon>Mucorales</taxon>
        <taxon>Syncephalastraceae</taxon>
        <taxon>Syncephalastrum</taxon>
    </lineage>
</organism>
<evidence type="ECO:0000256" key="2">
    <source>
        <dbReference type="ARBA" id="ARBA00022630"/>
    </source>
</evidence>
<keyword evidence="6" id="KW-0503">Monooxygenase</keyword>
<evidence type="ECO:0000256" key="5">
    <source>
        <dbReference type="SAM" id="Phobius"/>
    </source>
</evidence>
<dbReference type="InterPro" id="IPR036188">
    <property type="entry name" value="FAD/NAD-bd_sf"/>
</dbReference>
<dbReference type="GO" id="GO:0050660">
    <property type="term" value="F:flavin adenine dinucleotide binding"/>
    <property type="evidence" value="ECO:0007669"/>
    <property type="project" value="InterPro"/>
</dbReference>
<evidence type="ECO:0000256" key="4">
    <source>
        <dbReference type="ARBA" id="ARBA00023002"/>
    </source>
</evidence>
<dbReference type="InterPro" id="IPR020946">
    <property type="entry name" value="Flavin_mOase-like"/>
</dbReference>
<protein>
    <submittedName>
        <fullName evidence="6">Putative flavin-binding monooxygenase-like protein</fullName>
    </submittedName>
</protein>
<sequence length="496" mass="57228">MPDTRRVAIIGGGASGITNAVQLKRELGIEAVIFEMRGGYGGTWFANTYPGCACDVPSHLYSLSFEPNPYWSKRYSSQAEIQQYFKNVALKYQLDKHTLFNTEVLRATWIDADSKWKLEYRTGPASAPIETAYFDILIAGLGPLRIPRKIDQFAPFQGKIIHTAYWDSSVDFTGKRVGLVGSGATAVQVVPELQKVVGSLHNYLRTPAWVPERLQYDYSPFMKFLFAHVPFVMLFYRWYLFLAMEMWYITFRWNDSWMAKKEKRDLIKNMEDRVRKQGRPDLIEKIVPKYPLGCKRVTPSEKYLEALCQSNVTVDTSPIKEVRGRSIVTADGNEQEFDILVLATGYDVQAFIGNLEIRGKNEKSLREEWEDKFPDNYNSLAVNGYPNFFMLMGPTALLGHNSVLSMMEIQVDYVMKAVKYMLRNNVLVMEPSHKAQERFLYRLKKDFRGTVWTNGCNSWYLNSKGEVTNLWSSTVTRFWYMLRKVRPSEYYITAAA</sequence>
<dbReference type="GO" id="GO:0050661">
    <property type="term" value="F:NADP binding"/>
    <property type="evidence" value="ECO:0007669"/>
    <property type="project" value="InterPro"/>
</dbReference>
<proteinExistence type="inferred from homology"/>
<name>A0A1X2H9T4_SYNRA</name>
<evidence type="ECO:0000313" key="7">
    <source>
        <dbReference type="Proteomes" id="UP000242180"/>
    </source>
</evidence>
<dbReference type="PRINTS" id="PR00469">
    <property type="entry name" value="PNDRDTASEII"/>
</dbReference>
<dbReference type="PANTHER" id="PTHR42877">
    <property type="entry name" value="L-ORNITHINE N(5)-MONOOXYGENASE-RELATED"/>
    <property type="match status" value="1"/>
</dbReference>
<reference evidence="6 7" key="1">
    <citation type="submission" date="2016-07" db="EMBL/GenBank/DDBJ databases">
        <title>Pervasive Adenine N6-methylation of Active Genes in Fungi.</title>
        <authorList>
            <consortium name="DOE Joint Genome Institute"/>
            <person name="Mondo S.J."/>
            <person name="Dannebaum R.O."/>
            <person name="Kuo R.C."/>
            <person name="Labutti K."/>
            <person name="Haridas S."/>
            <person name="Kuo A."/>
            <person name="Salamov A."/>
            <person name="Ahrendt S.R."/>
            <person name="Lipzen A."/>
            <person name="Sullivan W."/>
            <person name="Andreopoulos W.B."/>
            <person name="Clum A."/>
            <person name="Lindquist E."/>
            <person name="Daum C."/>
            <person name="Ramamoorthy G.K."/>
            <person name="Gryganskyi A."/>
            <person name="Culley D."/>
            <person name="Magnuson J.K."/>
            <person name="James T.Y."/>
            <person name="O'Malley M.A."/>
            <person name="Stajich J.E."/>
            <person name="Spatafora J.W."/>
            <person name="Visel A."/>
            <person name="Grigoriev I.V."/>
        </authorList>
    </citation>
    <scope>NUCLEOTIDE SEQUENCE [LARGE SCALE GENOMIC DNA]</scope>
    <source>
        <strain evidence="6 7">NRRL 2496</strain>
    </source>
</reference>
<dbReference type="OMA" id="HNYLRTP"/>
<evidence type="ECO:0000256" key="3">
    <source>
        <dbReference type="ARBA" id="ARBA00022827"/>
    </source>
</evidence>
<keyword evidence="5" id="KW-0472">Membrane</keyword>
<comment type="caution">
    <text evidence="6">The sequence shown here is derived from an EMBL/GenBank/DDBJ whole genome shotgun (WGS) entry which is preliminary data.</text>
</comment>
<dbReference type="Pfam" id="PF00743">
    <property type="entry name" value="FMO-like"/>
    <property type="match status" value="1"/>
</dbReference>
<accession>A0A1X2H9T4</accession>
<dbReference type="Gene3D" id="3.50.50.60">
    <property type="entry name" value="FAD/NAD(P)-binding domain"/>
    <property type="match status" value="3"/>
</dbReference>
<keyword evidence="3" id="KW-0274">FAD</keyword>
<dbReference type="AlphaFoldDB" id="A0A1X2H9T4"/>
<dbReference type="SUPFAM" id="SSF51905">
    <property type="entry name" value="FAD/NAD(P)-binding domain"/>
    <property type="match status" value="1"/>
</dbReference>
<dbReference type="InParanoid" id="A0A1X2H9T4"/>
<dbReference type="PANTHER" id="PTHR42877:SF4">
    <property type="entry name" value="FAD_NAD(P)-BINDING DOMAIN-CONTAINING PROTEIN-RELATED"/>
    <property type="match status" value="1"/>
</dbReference>
<feature type="transmembrane region" description="Helical" evidence="5">
    <location>
        <begin position="221"/>
        <end position="242"/>
    </location>
</feature>
<keyword evidence="2" id="KW-0285">Flavoprotein</keyword>
<gene>
    <name evidence="6" type="ORF">BCR43DRAFT_475298</name>
</gene>
<keyword evidence="4" id="KW-0560">Oxidoreductase</keyword>
<keyword evidence="7" id="KW-1185">Reference proteome</keyword>
<comment type="similarity">
    <text evidence="1">Belongs to the FAD-binding monooxygenase family.</text>
</comment>
<dbReference type="EMBL" id="MCGN01000006">
    <property type="protein sequence ID" value="ORY95427.1"/>
    <property type="molecule type" value="Genomic_DNA"/>
</dbReference>
<dbReference type="STRING" id="13706.A0A1X2H9T4"/>